<sequence length="1031" mass="116812">MPRDIDPAWSFGDAVENNRLKIKCKFCGKVTNGGITRFKHHLGHISGNVAGCTEVPREVREQMRALVGQNKARKVEIKEKKRQDVDAARYDVFGDEYFDEEEDAQMEAARRESLMTQQEEHERRAFAGSKYYDAGGSSATVPSRGKGIAGSIRRAFSTRERDVDVEILSTGRAVPPPVDPLAHRKEGAKQPNISSVMKGVMKTARDKLAKATAKWLIHKNIPPTAVDSPYFQTILDVAAEAGRGIQAPSVYDVGTKYLEEEYTEIKAWVETFRPMWQQNGVTIMCDGWTSGTQTQLINFLVYSVAGTIFVKSIDASEHRRTAAYIYSLMDKVVESVGEEHIVQIVTDNGANFKAAGLQLMEKRTHLFWTPCAAHCIDLILEEIGRKTKVASLIKACRGITRFIYDHSWVLSLMKRYTNNHALLRPGLTRFATHFLAMECLVRFRTELIQMFASEEWLRSKWGNATSGPGFEIPNLMRDNKFWKKVKKILKVFEPLVKVLRLVDGDDKPTMGFIYEAMDRAKRSIMGNVRYHDKYIKIIDARWNDQLHHPLHAAGYFLNPEFYYRNVELHTEAIDTDLRVGLREVLKRLLNPDDQIDAIQEISMYTQRRGTFADPLVIRSIGRMPPADWWMNFGESAPHLRSAAIRILSQTTTSSNCERNWSTFSLIHTKARNRLTMQKLNKLVYCHYNLKLRNRIRERRARDDPTYCPINLDHIFREDDPLLPWLAEIEDPVLDSDPRFQETVQELIDEDVGEARAPAEDQPPQGEGTSRTRRSGKKPASEKASSTTVSSSSHGGGDVGGDSGTGGTSEYYQHDEDDVIPIEEVQELPPSGRFDPSRGYQRRRRDSPPGAGGSNEQGNMGRDVGGQQAASWTDSWNPSYSRQGPSQYFDYFPYGQVQQGEEQSSTSGSYSYGDYGETQYGRYPPGSPPPPPNFDDAGAASFFGIVDPNAHQYQIQYGANSNDNNDGDEDNHSPLNLDFFGDFFKSHRYAATYPRYATYRPLRIVLAAGRYARRYRYFHPCSRAFRGSNNKG</sequence>
<protein>
    <recommendedName>
        <fullName evidence="9">BED-type domain-containing protein</fullName>
    </recommendedName>
</protein>
<dbReference type="GO" id="GO:0046983">
    <property type="term" value="F:protein dimerization activity"/>
    <property type="evidence" value="ECO:0007669"/>
    <property type="project" value="InterPro"/>
</dbReference>
<name>A0A443N2W9_9MAGN</name>
<keyword evidence="4" id="KW-0862">Zinc</keyword>
<evidence type="ECO:0000256" key="5">
    <source>
        <dbReference type="ARBA" id="ARBA00023125"/>
    </source>
</evidence>
<dbReference type="AlphaFoldDB" id="A0A443N2W9"/>
<dbReference type="InterPro" id="IPR007021">
    <property type="entry name" value="DUF659"/>
</dbReference>
<evidence type="ECO:0000256" key="8">
    <source>
        <dbReference type="SAM" id="MobiDB-lite"/>
    </source>
</evidence>
<keyword evidence="5" id="KW-0238">DNA-binding</keyword>
<gene>
    <name evidence="10" type="ORF">CKAN_00109400</name>
</gene>
<evidence type="ECO:0000256" key="2">
    <source>
        <dbReference type="ARBA" id="ARBA00022723"/>
    </source>
</evidence>
<evidence type="ECO:0000313" key="11">
    <source>
        <dbReference type="Proteomes" id="UP000283530"/>
    </source>
</evidence>
<dbReference type="InterPro" id="IPR008906">
    <property type="entry name" value="HATC_C_dom"/>
</dbReference>
<keyword evidence="2" id="KW-0479">Metal-binding</keyword>
<accession>A0A443N2W9</accession>
<dbReference type="InterPro" id="IPR003656">
    <property type="entry name" value="Znf_BED"/>
</dbReference>
<evidence type="ECO:0000256" key="3">
    <source>
        <dbReference type="ARBA" id="ARBA00022771"/>
    </source>
</evidence>
<comment type="caution">
    <text evidence="10">The sequence shown here is derived from an EMBL/GenBank/DDBJ whole genome shotgun (WGS) entry which is preliminary data.</text>
</comment>
<dbReference type="GO" id="GO:0008270">
    <property type="term" value="F:zinc ion binding"/>
    <property type="evidence" value="ECO:0007669"/>
    <property type="project" value="UniProtKB-KW"/>
</dbReference>
<dbReference type="Pfam" id="PF02892">
    <property type="entry name" value="zf-BED"/>
    <property type="match status" value="1"/>
</dbReference>
<dbReference type="Pfam" id="PF05699">
    <property type="entry name" value="Dimer_Tnp_hAT"/>
    <property type="match status" value="1"/>
</dbReference>
<dbReference type="SUPFAM" id="SSF53098">
    <property type="entry name" value="Ribonuclease H-like"/>
    <property type="match status" value="1"/>
</dbReference>
<feature type="region of interest" description="Disordered" evidence="8">
    <location>
        <begin position="751"/>
        <end position="880"/>
    </location>
</feature>
<dbReference type="PROSITE" id="PS50808">
    <property type="entry name" value="ZF_BED"/>
    <property type="match status" value="1"/>
</dbReference>
<feature type="compositionally biased region" description="Acidic residues" evidence="8">
    <location>
        <begin position="814"/>
        <end position="825"/>
    </location>
</feature>
<keyword evidence="11" id="KW-1185">Reference proteome</keyword>
<dbReference type="PANTHER" id="PTHR32166:SF122">
    <property type="entry name" value="OS09G0499600 PROTEIN"/>
    <property type="match status" value="1"/>
</dbReference>
<keyword evidence="6" id="KW-0539">Nucleus</keyword>
<feature type="compositionally biased region" description="Low complexity" evidence="8">
    <location>
        <begin position="897"/>
        <end position="916"/>
    </location>
</feature>
<organism evidence="10 11">
    <name type="scientific">Cinnamomum micranthum f. kanehirae</name>
    <dbReference type="NCBI Taxonomy" id="337451"/>
    <lineage>
        <taxon>Eukaryota</taxon>
        <taxon>Viridiplantae</taxon>
        <taxon>Streptophyta</taxon>
        <taxon>Embryophyta</taxon>
        <taxon>Tracheophyta</taxon>
        <taxon>Spermatophyta</taxon>
        <taxon>Magnoliopsida</taxon>
        <taxon>Magnoliidae</taxon>
        <taxon>Laurales</taxon>
        <taxon>Lauraceae</taxon>
        <taxon>Cinnamomum</taxon>
    </lineage>
</organism>
<dbReference type="STRING" id="337451.A0A443N2W9"/>
<dbReference type="EMBL" id="QPKB01000001">
    <property type="protein sequence ID" value="RWR72850.1"/>
    <property type="molecule type" value="Genomic_DNA"/>
</dbReference>
<evidence type="ECO:0000256" key="1">
    <source>
        <dbReference type="ARBA" id="ARBA00004123"/>
    </source>
</evidence>
<feature type="compositionally biased region" description="Polar residues" evidence="8">
    <location>
        <begin position="867"/>
        <end position="880"/>
    </location>
</feature>
<dbReference type="Pfam" id="PF04937">
    <property type="entry name" value="DUF659"/>
    <property type="match status" value="1"/>
</dbReference>
<keyword evidence="3 7" id="KW-0863">Zinc-finger</keyword>
<feature type="region of interest" description="Disordered" evidence="8">
    <location>
        <begin position="897"/>
        <end position="933"/>
    </location>
</feature>
<dbReference type="GO" id="GO:0005634">
    <property type="term" value="C:nucleus"/>
    <property type="evidence" value="ECO:0007669"/>
    <property type="project" value="UniProtKB-SubCell"/>
</dbReference>
<feature type="domain" description="BED-type" evidence="9">
    <location>
        <begin position="3"/>
        <end position="59"/>
    </location>
</feature>
<dbReference type="OrthoDB" id="2013475at2759"/>
<evidence type="ECO:0000259" key="9">
    <source>
        <dbReference type="PROSITE" id="PS50808"/>
    </source>
</evidence>
<reference evidence="10 11" key="1">
    <citation type="journal article" date="2019" name="Nat. Plants">
        <title>Stout camphor tree genome fills gaps in understanding of flowering plant genome evolution.</title>
        <authorList>
            <person name="Chaw S.M."/>
            <person name="Liu Y.C."/>
            <person name="Wu Y.W."/>
            <person name="Wang H.Y."/>
            <person name="Lin C.I."/>
            <person name="Wu C.S."/>
            <person name="Ke H.M."/>
            <person name="Chang L.Y."/>
            <person name="Hsu C.Y."/>
            <person name="Yang H.T."/>
            <person name="Sudianto E."/>
            <person name="Hsu M.H."/>
            <person name="Wu K.P."/>
            <person name="Wang L.N."/>
            <person name="Leebens-Mack J.H."/>
            <person name="Tsai I.J."/>
        </authorList>
    </citation>
    <scope>NUCLEOTIDE SEQUENCE [LARGE SCALE GENOMIC DNA]</scope>
    <source>
        <strain evidence="11">cv. Chaw 1501</strain>
        <tissue evidence="10">Young leaves</tissue>
    </source>
</reference>
<dbReference type="InterPro" id="IPR012337">
    <property type="entry name" value="RNaseH-like_sf"/>
</dbReference>
<dbReference type="GO" id="GO:0003677">
    <property type="term" value="F:DNA binding"/>
    <property type="evidence" value="ECO:0007669"/>
    <property type="project" value="UniProtKB-KW"/>
</dbReference>
<evidence type="ECO:0000256" key="4">
    <source>
        <dbReference type="ARBA" id="ARBA00022833"/>
    </source>
</evidence>
<evidence type="ECO:0000313" key="10">
    <source>
        <dbReference type="EMBL" id="RWR72850.1"/>
    </source>
</evidence>
<evidence type="ECO:0000256" key="7">
    <source>
        <dbReference type="PROSITE-ProRule" id="PRU00027"/>
    </source>
</evidence>
<feature type="compositionally biased region" description="Gly residues" evidence="8">
    <location>
        <begin position="793"/>
        <end position="806"/>
    </location>
</feature>
<evidence type="ECO:0000256" key="6">
    <source>
        <dbReference type="ARBA" id="ARBA00023242"/>
    </source>
</evidence>
<dbReference type="PANTHER" id="PTHR32166">
    <property type="entry name" value="OSJNBA0013A04.12 PROTEIN"/>
    <property type="match status" value="1"/>
</dbReference>
<proteinExistence type="predicted"/>
<dbReference type="Proteomes" id="UP000283530">
    <property type="component" value="Unassembled WGS sequence"/>
</dbReference>
<comment type="subcellular location">
    <subcellularLocation>
        <location evidence="1">Nucleus</location>
    </subcellularLocation>
</comment>